<reference evidence="6" key="1">
    <citation type="submission" date="2020-12" db="EMBL/GenBank/DDBJ databases">
        <title>Metabolic potential, ecology and presence of endohyphal bacteria is reflected in genomic diversity of Mucoromycotina.</title>
        <authorList>
            <person name="Muszewska A."/>
            <person name="Okrasinska A."/>
            <person name="Steczkiewicz K."/>
            <person name="Drgas O."/>
            <person name="Orlowska M."/>
            <person name="Perlinska-Lenart U."/>
            <person name="Aleksandrzak-Piekarczyk T."/>
            <person name="Szatraj K."/>
            <person name="Zielenkiewicz U."/>
            <person name="Pilsyk S."/>
            <person name="Malc E."/>
            <person name="Mieczkowski P."/>
            <person name="Kruszewska J.S."/>
            <person name="Biernat P."/>
            <person name="Pawlowska J."/>
        </authorList>
    </citation>
    <scope>NUCLEOTIDE SEQUENCE</scope>
    <source>
        <strain evidence="6">WA0000051536</strain>
    </source>
</reference>
<dbReference type="GO" id="GO:0005743">
    <property type="term" value="C:mitochondrial inner membrane"/>
    <property type="evidence" value="ECO:0007669"/>
    <property type="project" value="UniProtKB-SubCell"/>
</dbReference>
<evidence type="ECO:0000256" key="5">
    <source>
        <dbReference type="RuleBase" id="RU363076"/>
    </source>
</evidence>
<gene>
    <name evidence="6" type="ORF">INT44_003996</name>
</gene>
<evidence type="ECO:0000256" key="4">
    <source>
        <dbReference type="ARBA" id="ARBA00023136"/>
    </source>
</evidence>
<comment type="function">
    <text evidence="5">Probably involved in the biogenesis of the COX complex.</text>
</comment>
<feature type="transmembrane region" description="Helical" evidence="5">
    <location>
        <begin position="47"/>
        <end position="67"/>
    </location>
</feature>
<dbReference type="InterPro" id="IPR045214">
    <property type="entry name" value="Surf1/Surf4"/>
</dbReference>
<dbReference type="CDD" id="cd06662">
    <property type="entry name" value="SURF1"/>
    <property type="match status" value="1"/>
</dbReference>
<evidence type="ECO:0000313" key="6">
    <source>
        <dbReference type="EMBL" id="KAG2188856.1"/>
    </source>
</evidence>
<comment type="subcellular location">
    <subcellularLocation>
        <location evidence="1">Membrane</location>
    </subcellularLocation>
    <subcellularLocation>
        <location evidence="5">Mitochondrion inner membrane</location>
        <topology evidence="5">Multi-pass membrane protein</topology>
    </subcellularLocation>
</comment>
<keyword evidence="2 5" id="KW-0812">Transmembrane</keyword>
<dbReference type="PROSITE" id="PS50895">
    <property type="entry name" value="SURF1"/>
    <property type="match status" value="1"/>
</dbReference>
<keyword evidence="5" id="KW-0496">Mitochondrion</keyword>
<dbReference type="OrthoDB" id="10040024at2759"/>
<feature type="transmembrane region" description="Helical" evidence="5">
    <location>
        <begin position="255"/>
        <end position="276"/>
    </location>
</feature>
<name>A0A8H7UK15_9FUNG</name>
<protein>
    <recommendedName>
        <fullName evidence="5">SURF1-like protein</fullName>
    </recommendedName>
</protein>
<dbReference type="PANTHER" id="PTHR23427:SF2">
    <property type="entry name" value="SURFEIT LOCUS PROTEIN 1"/>
    <property type="match status" value="1"/>
</dbReference>
<sequence length="289" mass="33223">MQCLSRTALYSRPTLRSAWNARSANPLTRARFFTTEAEEVYKPKRRIGLGTIALCTIPFITFGLGSWQVQRLRWKTHLIEDMEDRIARPPIPLPKRVNAQAVKDFEYRRVKVSGVYDHAREMLLGPRTRGDGNSGYFLITPLVRENGSIVLVKRGWVPTEKKDPSTRPESLTQDVQEVEGLLRHTEMKNSFTPDNDIVNNQWYWVDVETMAEITGAEPVVIERVSDAALYQENELIRKGIPVGRSPVVEVRNHHLQYIITWYSLSAATTVMLWALLKRPAARPNKMRRL</sequence>
<dbReference type="AlphaFoldDB" id="A0A8H7UK15"/>
<keyword evidence="7" id="KW-1185">Reference proteome</keyword>
<evidence type="ECO:0000256" key="2">
    <source>
        <dbReference type="ARBA" id="ARBA00022692"/>
    </source>
</evidence>
<keyword evidence="5" id="KW-0999">Mitochondrion inner membrane</keyword>
<comment type="similarity">
    <text evidence="5">Belongs to the SURF1 family.</text>
</comment>
<evidence type="ECO:0000256" key="1">
    <source>
        <dbReference type="ARBA" id="ARBA00004370"/>
    </source>
</evidence>
<evidence type="ECO:0000313" key="7">
    <source>
        <dbReference type="Proteomes" id="UP000612746"/>
    </source>
</evidence>
<comment type="caution">
    <text evidence="6">The sequence shown here is derived from an EMBL/GenBank/DDBJ whole genome shotgun (WGS) entry which is preliminary data.</text>
</comment>
<keyword evidence="3 5" id="KW-1133">Transmembrane helix</keyword>
<keyword evidence="4 5" id="KW-0472">Membrane</keyword>
<dbReference type="PANTHER" id="PTHR23427">
    <property type="entry name" value="SURFEIT LOCUS PROTEIN"/>
    <property type="match status" value="1"/>
</dbReference>
<dbReference type="InterPro" id="IPR002994">
    <property type="entry name" value="Surf1/Shy1"/>
</dbReference>
<dbReference type="GO" id="GO:0033617">
    <property type="term" value="P:mitochondrial respiratory chain complex IV assembly"/>
    <property type="evidence" value="ECO:0007669"/>
    <property type="project" value="TreeGrafter"/>
</dbReference>
<dbReference type="Pfam" id="PF02104">
    <property type="entry name" value="SURF1"/>
    <property type="match status" value="1"/>
</dbReference>
<dbReference type="Proteomes" id="UP000612746">
    <property type="component" value="Unassembled WGS sequence"/>
</dbReference>
<dbReference type="EMBL" id="JAEPRA010000001">
    <property type="protein sequence ID" value="KAG2188856.1"/>
    <property type="molecule type" value="Genomic_DNA"/>
</dbReference>
<proteinExistence type="inferred from homology"/>
<accession>A0A8H7UK15</accession>
<organism evidence="6 7">
    <name type="scientific">Umbelopsis vinacea</name>
    <dbReference type="NCBI Taxonomy" id="44442"/>
    <lineage>
        <taxon>Eukaryota</taxon>
        <taxon>Fungi</taxon>
        <taxon>Fungi incertae sedis</taxon>
        <taxon>Mucoromycota</taxon>
        <taxon>Mucoromycotina</taxon>
        <taxon>Umbelopsidomycetes</taxon>
        <taxon>Umbelopsidales</taxon>
        <taxon>Umbelopsidaceae</taxon>
        <taxon>Umbelopsis</taxon>
    </lineage>
</organism>
<evidence type="ECO:0000256" key="3">
    <source>
        <dbReference type="ARBA" id="ARBA00022989"/>
    </source>
</evidence>